<accession>A0A7R9QPY1</accession>
<feature type="signal peptide" evidence="2">
    <location>
        <begin position="1"/>
        <end position="20"/>
    </location>
</feature>
<gene>
    <name evidence="4" type="ORF">ONB1V03_LOCUS8967</name>
</gene>
<keyword evidence="5" id="KW-1185">Reference proteome</keyword>
<evidence type="ECO:0000313" key="4">
    <source>
        <dbReference type="EMBL" id="CAD7652303.1"/>
    </source>
</evidence>
<evidence type="ECO:0000256" key="2">
    <source>
        <dbReference type="SAM" id="SignalP"/>
    </source>
</evidence>
<dbReference type="EMBL" id="OC920209">
    <property type="protein sequence ID" value="CAD7652303.1"/>
    <property type="molecule type" value="Genomic_DNA"/>
</dbReference>
<dbReference type="SUPFAM" id="SSF49899">
    <property type="entry name" value="Concanavalin A-like lectins/glucanases"/>
    <property type="match status" value="1"/>
</dbReference>
<dbReference type="GO" id="GO:0016020">
    <property type="term" value="C:membrane"/>
    <property type="evidence" value="ECO:0007669"/>
    <property type="project" value="InterPro"/>
</dbReference>
<feature type="region of interest" description="Disordered" evidence="1">
    <location>
        <begin position="237"/>
        <end position="256"/>
    </location>
</feature>
<evidence type="ECO:0000256" key="1">
    <source>
        <dbReference type="SAM" id="MobiDB-lite"/>
    </source>
</evidence>
<dbReference type="AlphaFoldDB" id="A0A7R9QPY1"/>
<dbReference type="EMBL" id="CAJPVJ010005384">
    <property type="protein sequence ID" value="CAG2169490.1"/>
    <property type="molecule type" value="Genomic_DNA"/>
</dbReference>
<dbReference type="Proteomes" id="UP000728032">
    <property type="component" value="Unassembled WGS sequence"/>
</dbReference>
<proteinExistence type="predicted"/>
<dbReference type="Pfam" id="PF00629">
    <property type="entry name" value="MAM"/>
    <property type="match status" value="1"/>
</dbReference>
<feature type="chain" id="PRO_5035593377" description="MAM domain-containing protein" evidence="2">
    <location>
        <begin position="21"/>
        <end position="256"/>
    </location>
</feature>
<dbReference type="OrthoDB" id="6510391at2759"/>
<protein>
    <recommendedName>
        <fullName evidence="3">MAM domain-containing protein</fullName>
    </recommendedName>
</protein>
<keyword evidence="2" id="KW-0732">Signal</keyword>
<sequence>MSSWMTCVLILIVGSIGSQCLRRQVSSRDWPEDEPEYEIIDPNKPEVSFRSSTTSRPPAPVGPTSAPVWSCGFDGHDCGITNDQIVGSYFVLKTNQMRPLLGKRHYLLLNITDIKPLSSGARLITPYFETRHSPQGCLTIDYVIRGKGVKDMIVWQQEKENRCLWSQGSDHSSGVETPPQEWRKLSLSIDLTYGSPRFFIETHFDNRPPNEGLVAISEIQFLYTQCRHNFVNNCGQHRTSTEDPDLSTDDYVNDLP</sequence>
<feature type="domain" description="MAM" evidence="3">
    <location>
        <begin position="69"/>
        <end position="228"/>
    </location>
</feature>
<feature type="region of interest" description="Disordered" evidence="1">
    <location>
        <begin position="32"/>
        <end position="61"/>
    </location>
</feature>
<evidence type="ECO:0000259" key="3">
    <source>
        <dbReference type="PROSITE" id="PS50060"/>
    </source>
</evidence>
<evidence type="ECO:0000313" key="5">
    <source>
        <dbReference type="Proteomes" id="UP000728032"/>
    </source>
</evidence>
<organism evidence="4">
    <name type="scientific">Oppiella nova</name>
    <dbReference type="NCBI Taxonomy" id="334625"/>
    <lineage>
        <taxon>Eukaryota</taxon>
        <taxon>Metazoa</taxon>
        <taxon>Ecdysozoa</taxon>
        <taxon>Arthropoda</taxon>
        <taxon>Chelicerata</taxon>
        <taxon>Arachnida</taxon>
        <taxon>Acari</taxon>
        <taxon>Acariformes</taxon>
        <taxon>Sarcoptiformes</taxon>
        <taxon>Oribatida</taxon>
        <taxon>Brachypylina</taxon>
        <taxon>Oppioidea</taxon>
        <taxon>Oppiidae</taxon>
        <taxon>Oppiella</taxon>
    </lineage>
</organism>
<dbReference type="InterPro" id="IPR013320">
    <property type="entry name" value="ConA-like_dom_sf"/>
</dbReference>
<dbReference type="PROSITE" id="PS50060">
    <property type="entry name" value="MAM_2"/>
    <property type="match status" value="1"/>
</dbReference>
<dbReference type="InterPro" id="IPR000998">
    <property type="entry name" value="MAM_dom"/>
</dbReference>
<feature type="compositionally biased region" description="Acidic residues" evidence="1">
    <location>
        <begin position="242"/>
        <end position="256"/>
    </location>
</feature>
<name>A0A7R9QPY1_9ACAR</name>
<dbReference type="Gene3D" id="2.60.120.200">
    <property type="match status" value="1"/>
</dbReference>
<reference evidence="4" key="1">
    <citation type="submission" date="2020-11" db="EMBL/GenBank/DDBJ databases">
        <authorList>
            <person name="Tran Van P."/>
        </authorList>
    </citation>
    <scope>NUCLEOTIDE SEQUENCE</scope>
</reference>